<evidence type="ECO:0000256" key="7">
    <source>
        <dbReference type="ARBA" id="ARBA00022679"/>
    </source>
</evidence>
<feature type="non-terminal residue" evidence="19">
    <location>
        <position position="942"/>
    </location>
</feature>
<dbReference type="Pfam" id="PF08912">
    <property type="entry name" value="Rho_Binding"/>
    <property type="match status" value="1"/>
</dbReference>
<keyword evidence="10" id="KW-0067">ATP-binding</keyword>
<dbReference type="CDD" id="cd22250">
    <property type="entry name" value="ROCK_SBD"/>
    <property type="match status" value="1"/>
</dbReference>
<keyword evidence="20" id="KW-1185">Reference proteome</keyword>
<evidence type="ECO:0000256" key="3">
    <source>
        <dbReference type="ARBA" id="ARBA00009903"/>
    </source>
</evidence>
<dbReference type="PROSITE" id="PS51859">
    <property type="entry name" value="RHO_BD"/>
    <property type="match status" value="1"/>
</dbReference>
<evidence type="ECO:0000256" key="9">
    <source>
        <dbReference type="ARBA" id="ARBA00022777"/>
    </source>
</evidence>
<dbReference type="GO" id="GO:0005737">
    <property type="term" value="C:cytoplasm"/>
    <property type="evidence" value="ECO:0007669"/>
    <property type="project" value="TreeGrafter"/>
</dbReference>
<evidence type="ECO:0000256" key="12">
    <source>
        <dbReference type="ARBA" id="ARBA00023054"/>
    </source>
</evidence>
<evidence type="ECO:0000313" key="19">
    <source>
        <dbReference type="EMBL" id="CAD7621502.1"/>
    </source>
</evidence>
<dbReference type="EMBL" id="CAJPIZ010000634">
    <property type="protein sequence ID" value="CAG2101932.1"/>
    <property type="molecule type" value="Genomic_DNA"/>
</dbReference>
<evidence type="ECO:0000256" key="15">
    <source>
        <dbReference type="SAM" id="Coils"/>
    </source>
</evidence>
<evidence type="ECO:0000256" key="13">
    <source>
        <dbReference type="ARBA" id="ARBA00023212"/>
    </source>
</evidence>
<comment type="cofactor">
    <cofactor evidence="1">
        <name>Mg(2+)</name>
        <dbReference type="ChEBI" id="CHEBI:18420"/>
    </cofactor>
</comment>
<protein>
    <recommendedName>
        <fullName evidence="4">non-specific serine/threonine protein kinase</fullName>
        <ecNumber evidence="4">2.7.11.1</ecNumber>
    </recommendedName>
</protein>
<dbReference type="EC" id="2.7.11.1" evidence="4"/>
<dbReference type="SUPFAM" id="SSF50729">
    <property type="entry name" value="PH domain-like"/>
    <property type="match status" value="1"/>
</dbReference>
<feature type="domain" description="PH" evidence="17">
    <location>
        <begin position="879"/>
        <end position="942"/>
    </location>
</feature>
<gene>
    <name evidence="19" type="ORF">OSB1V03_LOCUS1973</name>
</gene>
<dbReference type="GO" id="GO:0005856">
    <property type="term" value="C:cytoskeleton"/>
    <property type="evidence" value="ECO:0007669"/>
    <property type="project" value="UniProtKB-SubCell"/>
</dbReference>
<sequence length="942" mass="111839">MSDDDTSNFDDIEKDDTTEESFPVPKAFAGNNMPFVGFTYSSDYQLLSRDRTDRKRNGSIEVLSVEMDFFLFNTIFSQKPEIDKRKFEKLEDEIHRITAINKEIDNKYRITLTQLEKQSDNLVALRSEKLEVEKALTVLRHDIKEAQRKYELECDNRRKVEIKVSELWAKLEQEQSLRSQLTHSTQHTNDKFVVLEKQFATLSEKFKTESETAVKLKKLNAELTLNSSNKEKIIDELSEKIEMFQRVNTNQALDIQNLQSQMDKAHNSWAQINDRTQDLENRKQLIQHELEVLREREATTAIQNQRLTDTIVEMEKNRRRVLTKKRSLHSMLTNRDQQKTRTSSHYKSYSNVDYRQLMQQIQKIEGELRQENDKTKALKVQLDEDVNKRSHLQLGLKEQTEEIIGLRQREMNFIKELNDLKDSKKKTEDKLTRLKSERSMDELQLKELQDQLEAEQYFSSICQEKERQISMINVDYRQLMQQIQKIEGELRQENDKTKALKVQLDEDVNKRSHLQLGLKEQTEEIISLRQREMNFIKELNDLKDSKKKTEDELTRLKSERSMDELQLKELQDQLEAEQYFSSTIILRSMDELQLKELQDQLEAEQYFSSLYKTQVKELKEEIEDKQRFFNDFEEEKSSLCHQIEIALARAETEGIARRQAEELTADLEKEKAIRELEIEDSERRLRSELNTKEEIINTYLNKESEYSKTVEIITKEKEELNTKIHFMNQEMNNYINQTVHNDKVEQLTKQLQQEKLLKQQAVNKLAEIMNRRDMNLSGKKSKGSSADLRRKEKECRKLQQDLTTERENYSQMVSRFQKEASEMQAILYDESQLKVKLQMELDSKDAENEQLRQKMILRLSDEHIINSTIKEIESNDMENFRLEGWLSIPNKQNIRRHGWRKQYVVVSSRKIIFYNSEVDKAKADPALILDLSKLFHVRSVTQ</sequence>
<dbReference type="GO" id="GO:0004674">
    <property type="term" value="F:protein serine/threonine kinase activity"/>
    <property type="evidence" value="ECO:0007669"/>
    <property type="project" value="UniProtKB-KW"/>
</dbReference>
<evidence type="ECO:0000256" key="2">
    <source>
        <dbReference type="ARBA" id="ARBA00004245"/>
    </source>
</evidence>
<evidence type="ECO:0000256" key="14">
    <source>
        <dbReference type="PROSITE-ProRule" id="PRU01206"/>
    </source>
</evidence>
<evidence type="ECO:0000256" key="4">
    <source>
        <dbReference type="ARBA" id="ARBA00012513"/>
    </source>
</evidence>
<evidence type="ECO:0000256" key="16">
    <source>
        <dbReference type="SAM" id="MobiDB-lite"/>
    </source>
</evidence>
<dbReference type="InterPro" id="IPR011993">
    <property type="entry name" value="PH-like_dom_sf"/>
</dbReference>
<dbReference type="Proteomes" id="UP000759131">
    <property type="component" value="Unassembled WGS sequence"/>
</dbReference>
<evidence type="ECO:0000313" key="20">
    <source>
        <dbReference type="Proteomes" id="UP000759131"/>
    </source>
</evidence>
<feature type="compositionally biased region" description="Acidic residues" evidence="16">
    <location>
        <begin position="1"/>
        <end position="19"/>
    </location>
</feature>
<dbReference type="GO" id="GO:0007266">
    <property type="term" value="P:Rho protein signal transduction"/>
    <property type="evidence" value="ECO:0007669"/>
    <property type="project" value="UniProtKB-UniRule"/>
</dbReference>
<dbReference type="AlphaFoldDB" id="A0A7R9KEM6"/>
<feature type="coiled-coil region" evidence="15">
    <location>
        <begin position="87"/>
        <end position="149"/>
    </location>
</feature>
<comment type="subcellular location">
    <subcellularLocation>
        <location evidence="2">Cytoplasm</location>
        <location evidence="2">Cytoskeleton</location>
    </subcellularLocation>
</comment>
<name>A0A7R9KEM6_9ACAR</name>
<feature type="coiled-coil region" evidence="15">
    <location>
        <begin position="276"/>
        <end position="324"/>
    </location>
</feature>
<keyword evidence="6" id="KW-0723">Serine/threonine-protein kinase</keyword>
<keyword evidence="13" id="KW-0206">Cytoskeleton</keyword>
<feature type="domain" description="RhoBD" evidence="18">
    <location>
        <begin position="707"/>
        <end position="774"/>
    </location>
</feature>
<evidence type="ECO:0000256" key="1">
    <source>
        <dbReference type="ARBA" id="ARBA00001946"/>
    </source>
</evidence>
<keyword evidence="9" id="KW-0418">Kinase</keyword>
<dbReference type="OrthoDB" id="2156623at2759"/>
<dbReference type="GO" id="GO:0031032">
    <property type="term" value="P:actomyosin structure organization"/>
    <property type="evidence" value="ECO:0007669"/>
    <property type="project" value="TreeGrafter"/>
</dbReference>
<keyword evidence="7" id="KW-0808">Transferase</keyword>
<accession>A0A7R9KEM6</accession>
<dbReference type="PANTHER" id="PTHR22988:SF73">
    <property type="entry name" value="RHO-ASSOCIATED PROTEIN KINASE"/>
    <property type="match status" value="1"/>
</dbReference>
<reference evidence="19" key="1">
    <citation type="submission" date="2020-11" db="EMBL/GenBank/DDBJ databases">
        <authorList>
            <person name="Tran Van P."/>
        </authorList>
    </citation>
    <scope>NUCLEOTIDE SEQUENCE</scope>
</reference>
<feature type="region of interest" description="Disordered" evidence="16">
    <location>
        <begin position="772"/>
        <end position="794"/>
    </location>
</feature>
<keyword evidence="12 14" id="KW-0175">Coiled coil</keyword>
<feature type="coiled-coil region" evidence="15">
    <location>
        <begin position="354"/>
        <end position="381"/>
    </location>
</feature>
<evidence type="ECO:0000259" key="17">
    <source>
        <dbReference type="PROSITE" id="PS50003"/>
    </source>
</evidence>
<evidence type="ECO:0000259" key="18">
    <source>
        <dbReference type="PROSITE" id="PS51859"/>
    </source>
</evidence>
<dbReference type="InterPro" id="IPR001849">
    <property type="entry name" value="PH_domain"/>
</dbReference>
<dbReference type="InterPro" id="IPR050839">
    <property type="entry name" value="Rho-assoc_Ser/Thr_Kinase"/>
</dbReference>
<keyword evidence="8" id="KW-0547">Nucleotide-binding</keyword>
<proteinExistence type="inferred from homology"/>
<evidence type="ECO:0000256" key="8">
    <source>
        <dbReference type="ARBA" id="ARBA00022741"/>
    </source>
</evidence>
<dbReference type="EMBL" id="OC855209">
    <property type="protein sequence ID" value="CAD7621502.1"/>
    <property type="molecule type" value="Genomic_DNA"/>
</dbReference>
<dbReference type="Gene3D" id="2.30.29.30">
    <property type="entry name" value="Pleckstrin-homology domain (PH domain)/Phosphotyrosine-binding domain (PTB)"/>
    <property type="match status" value="1"/>
</dbReference>
<keyword evidence="5" id="KW-0963">Cytoplasm</keyword>
<dbReference type="SUPFAM" id="SSF103652">
    <property type="entry name" value="G protein-binding domain"/>
    <property type="match status" value="1"/>
</dbReference>
<dbReference type="InterPro" id="IPR015008">
    <property type="entry name" value="ROCK_Rho-bd_dom"/>
</dbReference>
<feature type="coiled-coil region" evidence="15">
    <location>
        <begin position="532"/>
        <end position="573"/>
    </location>
</feature>
<feature type="coiled-coil region" evidence="15">
    <location>
        <begin position="417"/>
        <end position="503"/>
    </location>
</feature>
<evidence type="ECO:0000256" key="5">
    <source>
        <dbReference type="ARBA" id="ARBA00022490"/>
    </source>
</evidence>
<evidence type="ECO:0000256" key="6">
    <source>
        <dbReference type="ARBA" id="ARBA00022527"/>
    </source>
</evidence>
<comment type="similarity">
    <text evidence="3">Belongs to the protein kinase superfamily. AGC Ser/Thr protein kinase family.</text>
</comment>
<dbReference type="Gene3D" id="3.30.200.20">
    <property type="entry name" value="Phosphorylase Kinase, domain 1"/>
    <property type="match status" value="1"/>
</dbReference>
<evidence type="ECO:0000256" key="10">
    <source>
        <dbReference type="ARBA" id="ARBA00022840"/>
    </source>
</evidence>
<dbReference type="PANTHER" id="PTHR22988">
    <property type="entry name" value="MYOTONIC DYSTROPHY S/T KINASE-RELATED"/>
    <property type="match status" value="1"/>
</dbReference>
<dbReference type="PROSITE" id="PS50003">
    <property type="entry name" value="PH_DOMAIN"/>
    <property type="match status" value="1"/>
</dbReference>
<dbReference type="Gene3D" id="1.20.5.340">
    <property type="match status" value="1"/>
</dbReference>
<evidence type="ECO:0000256" key="11">
    <source>
        <dbReference type="ARBA" id="ARBA00022842"/>
    </source>
</evidence>
<dbReference type="Gene3D" id="1.20.5.730">
    <property type="entry name" value="Single helix bin"/>
    <property type="match status" value="1"/>
</dbReference>
<keyword evidence="11" id="KW-0460">Magnesium</keyword>
<dbReference type="GO" id="GO:0005524">
    <property type="term" value="F:ATP binding"/>
    <property type="evidence" value="ECO:0007669"/>
    <property type="project" value="UniProtKB-KW"/>
</dbReference>
<dbReference type="GO" id="GO:0031267">
    <property type="term" value="F:small GTPase binding"/>
    <property type="evidence" value="ECO:0007669"/>
    <property type="project" value="InterPro"/>
</dbReference>
<feature type="region of interest" description="Disordered" evidence="16">
    <location>
        <begin position="1"/>
        <end position="26"/>
    </location>
</feature>
<organism evidence="19">
    <name type="scientific">Medioppia subpectinata</name>
    <dbReference type="NCBI Taxonomy" id="1979941"/>
    <lineage>
        <taxon>Eukaryota</taxon>
        <taxon>Metazoa</taxon>
        <taxon>Ecdysozoa</taxon>
        <taxon>Arthropoda</taxon>
        <taxon>Chelicerata</taxon>
        <taxon>Arachnida</taxon>
        <taxon>Acari</taxon>
        <taxon>Acariformes</taxon>
        <taxon>Sarcoptiformes</taxon>
        <taxon>Oribatida</taxon>
        <taxon>Brachypylina</taxon>
        <taxon>Oppioidea</taxon>
        <taxon>Oppiidae</taxon>
        <taxon>Medioppia</taxon>
    </lineage>
</organism>